<sequence>MKIISSVLPSDKLQEQIRTAFPDLEFQFFKGMKRVADNFWDAEIFITYGEDLTEEHIRKSDKLKWIMVMSAGLEKMPLSACLEKGIIVTNARGVHKIPMAEFTLSMMLQYVKNTKTLWKREEEANWDRRVPMEELGDKTLLILGVGAIGGEIARLAKAFRMKTIGINRSGSAVDYVDELYRLEEMPLLLPRADFIVSVLPSTVETTYLLTYEHFQLMKETAVFINIGRGNLVRDEVLVRVMEENQIAHAYLDVFEMEPLPKEHPLWKMENVTVTPHISSLTKNYLPRSFEIFEQNLHTYIKKGNQYINQIDLTRGY</sequence>
<dbReference type="SUPFAM" id="SSF52283">
    <property type="entry name" value="Formate/glycerate dehydrogenase catalytic domain-like"/>
    <property type="match status" value="1"/>
</dbReference>
<reference evidence="7 8" key="1">
    <citation type="submission" date="2023-07" db="EMBL/GenBank/DDBJ databases">
        <title>Genomic Encyclopedia of Type Strains, Phase IV (KMG-IV): sequencing the most valuable type-strain genomes for metagenomic binning, comparative biology and taxonomic classification.</title>
        <authorList>
            <person name="Goeker M."/>
        </authorList>
    </citation>
    <scope>NUCLEOTIDE SEQUENCE [LARGE SCALE GENOMIC DNA]</scope>
    <source>
        <strain evidence="7 8">DSM 23948</strain>
    </source>
</reference>
<accession>A0ABT9V5E4</accession>
<comment type="caution">
    <text evidence="7">The sequence shown here is derived from an EMBL/GenBank/DDBJ whole genome shotgun (WGS) entry which is preliminary data.</text>
</comment>
<feature type="domain" description="D-isomer specific 2-hydroxyacid dehydrogenase catalytic" evidence="5">
    <location>
        <begin position="14"/>
        <end position="303"/>
    </location>
</feature>
<dbReference type="Pfam" id="PF02826">
    <property type="entry name" value="2-Hacid_dh_C"/>
    <property type="match status" value="1"/>
</dbReference>
<evidence type="ECO:0000259" key="6">
    <source>
        <dbReference type="Pfam" id="PF02826"/>
    </source>
</evidence>
<evidence type="ECO:0000256" key="2">
    <source>
        <dbReference type="ARBA" id="ARBA00023002"/>
    </source>
</evidence>
<evidence type="ECO:0000256" key="3">
    <source>
        <dbReference type="ARBA" id="ARBA00023027"/>
    </source>
</evidence>
<dbReference type="Proteomes" id="UP001231362">
    <property type="component" value="Unassembled WGS sequence"/>
</dbReference>
<dbReference type="RefSeq" id="WP_307150694.1">
    <property type="nucleotide sequence ID" value="NZ_JAUSTU010000011.1"/>
</dbReference>
<dbReference type="SUPFAM" id="SSF51735">
    <property type="entry name" value="NAD(P)-binding Rossmann-fold domains"/>
    <property type="match status" value="1"/>
</dbReference>
<evidence type="ECO:0000313" key="7">
    <source>
        <dbReference type="EMBL" id="MDQ0156171.1"/>
    </source>
</evidence>
<organism evidence="7 8">
    <name type="scientific">Anoxybacillus andreesenii</name>
    <dbReference type="NCBI Taxonomy" id="1325932"/>
    <lineage>
        <taxon>Bacteria</taxon>
        <taxon>Bacillati</taxon>
        <taxon>Bacillota</taxon>
        <taxon>Bacilli</taxon>
        <taxon>Bacillales</taxon>
        <taxon>Anoxybacillaceae</taxon>
        <taxon>Anoxybacillus</taxon>
    </lineage>
</organism>
<evidence type="ECO:0000259" key="5">
    <source>
        <dbReference type="Pfam" id="PF00389"/>
    </source>
</evidence>
<dbReference type="PANTHER" id="PTHR43333">
    <property type="entry name" value="2-HACID_DH_C DOMAIN-CONTAINING PROTEIN"/>
    <property type="match status" value="1"/>
</dbReference>
<dbReference type="Gene3D" id="3.40.50.720">
    <property type="entry name" value="NAD(P)-binding Rossmann-like Domain"/>
    <property type="match status" value="2"/>
</dbReference>
<dbReference type="PANTHER" id="PTHR43333:SF1">
    <property type="entry name" value="D-ISOMER SPECIFIC 2-HYDROXYACID DEHYDROGENASE NAD-BINDING DOMAIN-CONTAINING PROTEIN"/>
    <property type="match status" value="1"/>
</dbReference>
<protein>
    <submittedName>
        <fullName evidence="7">Phosphoglycerate dehydrogenase-like enzyme</fullName>
    </submittedName>
</protein>
<proteinExistence type="inferred from homology"/>
<name>A0ABT9V5E4_9BACL</name>
<dbReference type="InterPro" id="IPR006139">
    <property type="entry name" value="D-isomer_2_OHA_DH_cat_dom"/>
</dbReference>
<keyword evidence="3" id="KW-0520">NAD</keyword>
<gene>
    <name evidence="7" type="ORF">J2S07_002490</name>
</gene>
<keyword evidence="8" id="KW-1185">Reference proteome</keyword>
<dbReference type="InterPro" id="IPR036291">
    <property type="entry name" value="NAD(P)-bd_dom_sf"/>
</dbReference>
<feature type="domain" description="D-isomer specific 2-hydroxyacid dehydrogenase NAD-binding" evidence="6">
    <location>
        <begin position="104"/>
        <end position="278"/>
    </location>
</feature>
<dbReference type="InterPro" id="IPR006140">
    <property type="entry name" value="D-isomer_DH_NAD-bd"/>
</dbReference>
<dbReference type="CDD" id="cd05300">
    <property type="entry name" value="2-Hacid_dh_1"/>
    <property type="match status" value="1"/>
</dbReference>
<evidence type="ECO:0000313" key="8">
    <source>
        <dbReference type="Proteomes" id="UP001231362"/>
    </source>
</evidence>
<dbReference type="Pfam" id="PF00389">
    <property type="entry name" value="2-Hacid_dh"/>
    <property type="match status" value="1"/>
</dbReference>
<keyword evidence="2 4" id="KW-0560">Oxidoreductase</keyword>
<comment type="similarity">
    <text evidence="1 4">Belongs to the D-isomer specific 2-hydroxyacid dehydrogenase family.</text>
</comment>
<evidence type="ECO:0000256" key="4">
    <source>
        <dbReference type="RuleBase" id="RU003719"/>
    </source>
</evidence>
<evidence type="ECO:0000256" key="1">
    <source>
        <dbReference type="ARBA" id="ARBA00005854"/>
    </source>
</evidence>
<dbReference type="EMBL" id="JAUSTU010000011">
    <property type="protein sequence ID" value="MDQ0156171.1"/>
    <property type="molecule type" value="Genomic_DNA"/>
</dbReference>